<dbReference type="EMBL" id="CZQA01000010">
    <property type="protein sequence ID" value="CUS37622.1"/>
    <property type="molecule type" value="Genomic_DNA"/>
</dbReference>
<keyword evidence="3" id="KW-1185">Reference proteome</keyword>
<dbReference type="OrthoDB" id="9778702at2"/>
<name>A0A0S4LNX4_9BACT</name>
<evidence type="ECO:0000313" key="3">
    <source>
        <dbReference type="Proteomes" id="UP000199032"/>
    </source>
</evidence>
<reference evidence="2 3" key="1">
    <citation type="submission" date="2015-10" db="EMBL/GenBank/DDBJ databases">
        <authorList>
            <person name="Gilbert D.G."/>
        </authorList>
    </citation>
    <scope>NUCLEOTIDE SEQUENCE [LARGE SCALE GENOMIC DNA]</scope>
    <source>
        <strain evidence="2">COMA1</strain>
    </source>
</reference>
<evidence type="ECO:0008006" key="4">
    <source>
        <dbReference type="Google" id="ProtNLM"/>
    </source>
</evidence>
<proteinExistence type="predicted"/>
<organism evidence="2 3">
    <name type="scientific">Candidatus Nitrospira nitrosa</name>
    <dbReference type="NCBI Taxonomy" id="1742972"/>
    <lineage>
        <taxon>Bacteria</taxon>
        <taxon>Pseudomonadati</taxon>
        <taxon>Nitrospirota</taxon>
        <taxon>Nitrospiria</taxon>
        <taxon>Nitrospirales</taxon>
        <taxon>Nitrospiraceae</taxon>
        <taxon>Nitrospira</taxon>
    </lineage>
</organism>
<feature type="transmembrane region" description="Helical" evidence="1">
    <location>
        <begin position="20"/>
        <end position="43"/>
    </location>
</feature>
<sequence>MGHHWNIMTIKWPDAWKEILSWTIGGISILALCLIATFPYSALQNRVVAELKRATGLDIRIADWTIGLPLSLEWRNVSLSKPNLDPVELTSLQARLGVFEALRGTLGLDVLVQLSEPTPRTNFVKGTLTAATFSMAGPLTLKGQLQQVDLPKLIRRYVTRGTLNGEFSHRVASDPSSPNVLRSEGTWTAEATDLEIDQIPLGNGKILSLTFSRAAAGLSCRNLVCDVTQLKGEGLDGSFEGQGQITLQNQIPNSQLALTVTLIPGPGFASKAATLGLPSFPPGTPITVKIIGTLAQARIAL</sequence>
<dbReference type="Proteomes" id="UP000199032">
    <property type="component" value="Unassembled WGS sequence"/>
</dbReference>
<gene>
    <name evidence="2" type="ORF">COMA1_40155</name>
</gene>
<dbReference type="AlphaFoldDB" id="A0A0S4LNX4"/>
<keyword evidence="1" id="KW-0472">Membrane</keyword>
<dbReference type="InterPro" id="IPR030925">
    <property type="entry name" value="T2SS_GspN_Lepto"/>
</dbReference>
<evidence type="ECO:0000256" key="1">
    <source>
        <dbReference type="SAM" id="Phobius"/>
    </source>
</evidence>
<keyword evidence="1" id="KW-1133">Transmembrane helix</keyword>
<evidence type="ECO:0000313" key="2">
    <source>
        <dbReference type="EMBL" id="CUS37622.1"/>
    </source>
</evidence>
<dbReference type="NCBIfam" id="TIGR04411">
    <property type="entry name" value="T2SS_GspN_Lepto"/>
    <property type="match status" value="1"/>
</dbReference>
<keyword evidence="1" id="KW-0812">Transmembrane</keyword>
<dbReference type="STRING" id="1742972.COMA1_40155"/>
<accession>A0A0S4LNX4</accession>
<protein>
    <recommendedName>
        <fullName evidence="4">Type II secretion system protein GspN</fullName>
    </recommendedName>
</protein>